<dbReference type="RefSeq" id="WP_251419549.1">
    <property type="nucleotide sequence ID" value="NZ_JAMQGM010000074.1"/>
</dbReference>
<evidence type="ECO:0000313" key="3">
    <source>
        <dbReference type="Proteomes" id="UP001167160"/>
    </source>
</evidence>
<organism evidence="2 3">
    <name type="scientific">Streptomyces meridianus</name>
    <dbReference type="NCBI Taxonomy" id="2938945"/>
    <lineage>
        <taxon>Bacteria</taxon>
        <taxon>Bacillati</taxon>
        <taxon>Actinomycetota</taxon>
        <taxon>Actinomycetes</taxon>
        <taxon>Kitasatosporales</taxon>
        <taxon>Streptomycetaceae</taxon>
        <taxon>Streptomyces</taxon>
    </lineage>
</organism>
<dbReference type="Pfam" id="PF09604">
    <property type="entry name" value="Potass_KdpF"/>
    <property type="match status" value="1"/>
</dbReference>
<keyword evidence="1" id="KW-0812">Transmembrane</keyword>
<gene>
    <name evidence="2" type="primary">kdpF</name>
    <name evidence="2" type="ORF">M1E25_25115</name>
</gene>
<dbReference type="Proteomes" id="UP001167160">
    <property type="component" value="Unassembled WGS sequence"/>
</dbReference>
<keyword evidence="3" id="KW-1185">Reference proteome</keyword>
<sequence length="29" mass="3145">MSADNIVGLVLAAFLVVFLIVALILPERF</sequence>
<feature type="transmembrane region" description="Helical" evidence="1">
    <location>
        <begin position="6"/>
        <end position="25"/>
    </location>
</feature>
<keyword evidence="1" id="KW-0472">Membrane</keyword>
<accession>A0ABT0XFJ6</accession>
<dbReference type="EMBL" id="JAMQGM010000074">
    <property type="protein sequence ID" value="MCM2580577.1"/>
    <property type="molecule type" value="Genomic_DNA"/>
</dbReference>
<name>A0ABT0XFJ6_9ACTN</name>
<evidence type="ECO:0000313" key="2">
    <source>
        <dbReference type="EMBL" id="MCM2580577.1"/>
    </source>
</evidence>
<evidence type="ECO:0000256" key="1">
    <source>
        <dbReference type="SAM" id="Phobius"/>
    </source>
</evidence>
<protein>
    <submittedName>
        <fullName evidence="2">K(+)-transporting ATPase subunit F</fullName>
    </submittedName>
</protein>
<keyword evidence="1" id="KW-1133">Transmembrane helix</keyword>
<dbReference type="InterPro" id="IPR011726">
    <property type="entry name" value="KdpF"/>
</dbReference>
<comment type="caution">
    <text evidence="2">The sequence shown here is derived from an EMBL/GenBank/DDBJ whole genome shotgun (WGS) entry which is preliminary data.</text>
</comment>
<reference evidence="2" key="1">
    <citation type="journal article" date="2023" name="Int. J. Syst. Evol. Microbiol.">
        <title>Streptomyces meridianus sp. nov. isolated from brackish water of the Tagus estuary in Alcochete, Portugal.</title>
        <authorList>
            <person name="Santos J.D.N."/>
            <person name="Klimek D."/>
            <person name="Calusinska M."/>
            <person name="Lobo Da Cunha A."/>
            <person name="Catita J."/>
            <person name="Goncalves H."/>
            <person name="Gonzalez I."/>
            <person name="Reyes F."/>
            <person name="Lage O.M."/>
        </authorList>
    </citation>
    <scope>NUCLEOTIDE SEQUENCE</scope>
    <source>
        <strain evidence="2">MTZ3.1</strain>
    </source>
</reference>
<dbReference type="NCBIfam" id="TIGR02115">
    <property type="entry name" value="potass_kdpF"/>
    <property type="match status" value="1"/>
</dbReference>
<proteinExistence type="predicted"/>